<dbReference type="Gene3D" id="3.10.10.10">
    <property type="entry name" value="HIV Type 1 Reverse Transcriptase, subunit A, domain 1"/>
    <property type="match status" value="1"/>
</dbReference>
<dbReference type="SUPFAM" id="SSF56672">
    <property type="entry name" value="DNA/RNA polymerases"/>
    <property type="match status" value="1"/>
</dbReference>
<gene>
    <name evidence="2" type="ORF">OSB04_018993</name>
</gene>
<evidence type="ECO:0000259" key="1">
    <source>
        <dbReference type="Pfam" id="PF03732"/>
    </source>
</evidence>
<dbReference type="Pfam" id="PF03732">
    <property type="entry name" value="Retrotrans_gag"/>
    <property type="match status" value="1"/>
</dbReference>
<protein>
    <recommendedName>
        <fullName evidence="1">Retrotransposon gag domain-containing protein</fullName>
    </recommendedName>
</protein>
<dbReference type="PANTHER" id="PTHR33067">
    <property type="entry name" value="RNA-DIRECTED DNA POLYMERASE-RELATED"/>
    <property type="match status" value="1"/>
</dbReference>
<dbReference type="InterPro" id="IPR043502">
    <property type="entry name" value="DNA/RNA_pol_sf"/>
</dbReference>
<dbReference type="Gene3D" id="2.40.70.10">
    <property type="entry name" value="Acid Proteases"/>
    <property type="match status" value="1"/>
</dbReference>
<evidence type="ECO:0000313" key="3">
    <source>
        <dbReference type="Proteomes" id="UP001172457"/>
    </source>
</evidence>
<proteinExistence type="predicted"/>
<feature type="domain" description="Retrotransposon gag" evidence="1">
    <location>
        <begin position="114"/>
        <end position="184"/>
    </location>
</feature>
<dbReference type="InterPro" id="IPR005162">
    <property type="entry name" value="Retrotrans_gag_dom"/>
</dbReference>
<dbReference type="AlphaFoldDB" id="A0AA38SPF3"/>
<dbReference type="Proteomes" id="UP001172457">
    <property type="component" value="Chromosome 5"/>
</dbReference>
<accession>A0AA38SPF3</accession>
<evidence type="ECO:0000313" key="2">
    <source>
        <dbReference type="EMBL" id="KAJ9546450.1"/>
    </source>
</evidence>
<dbReference type="EMBL" id="JARYMX010000005">
    <property type="protein sequence ID" value="KAJ9546450.1"/>
    <property type="molecule type" value="Genomic_DNA"/>
</dbReference>
<sequence>MIRRSHIKKTLLFDPEVEANCRRQNADRSRRLKEARMADQRTLKDFVQPRFGSTSCIAMPNQTANNLEIKTSLINVIMSDRFSGLPMENPSKHLNSFMDKCGTLKINGLDEEAVRFKGLAKAFLTRFFPPGKTANLTKAITNFSQFDTKELYDAWERFKNLQRQCPHHGIEVWRLIQLFYNGLKSETRFAIDTSIGGTIMTKTPATIKDLIENLAINHYQWPNERAVHRKGHSSSDFDAMATLVAKIESLNASFEGKLAQITKIPQQSQESPNFCVPSSRKSTKKYLESLLETSIMQQNQKNDYFQNSLQQVTTRLEAMTSHNKMIETQISPLAQQLANSTKPQGQLPCQPEPNPRVQMNAIVLRNGKVLKEVERKTRGMVPKGGNEGKAKSNEGAKVPNVPFPAHLAKAKLEAKFGKFLEMMRQLHITIPFMDAITEIPTYAKFLKGLISTKRRSRIILSEECSTLIPTVCPVKLGDPGSFSIPCSISGLSIRRVLCDLGASVNLMPVAIANKDLPLQVGNFIIPCDFVVLEMVEDVNTPSILDHPFLATVGAIINAKNGKLSLNVGKDKVEFKLRKSMGLPPSMDDIQIAHALETVFSDEILVDEEDAITIREILDGSEPFLKNVAVEAVPAMKEDEVTTPPKVELKPLPSNLKYAFLGDNDTYPVIVNASLSSLELDKLLVVLRKYGSVLAYSIDDIKGISPSFCTHRILLSDEHATSIEHQRRLNRNMKEVVQKEVMKLLKAGIIYPISDSPWVSPVQVVPKKECMTVIKNDKDELISTRPMTG</sequence>
<name>A0AA38SPF3_9ASTR</name>
<keyword evidence="3" id="KW-1185">Reference proteome</keyword>
<dbReference type="PANTHER" id="PTHR33067:SF31">
    <property type="entry name" value="RNA-DIRECTED DNA POLYMERASE"/>
    <property type="match status" value="1"/>
</dbReference>
<reference evidence="2" key="1">
    <citation type="submission" date="2023-03" db="EMBL/GenBank/DDBJ databases">
        <title>Chromosome-scale reference genome and RAD-based genetic map of yellow starthistle (Centaurea solstitialis) reveal putative structural variation and QTLs associated with invader traits.</title>
        <authorList>
            <person name="Reatini B."/>
            <person name="Cang F.A."/>
            <person name="Jiang Q."/>
            <person name="Mckibben M.T.W."/>
            <person name="Barker M.S."/>
            <person name="Rieseberg L.H."/>
            <person name="Dlugosch K.M."/>
        </authorList>
    </citation>
    <scope>NUCLEOTIDE SEQUENCE</scope>
    <source>
        <strain evidence="2">CAN-66</strain>
        <tissue evidence="2">Leaf</tissue>
    </source>
</reference>
<comment type="caution">
    <text evidence="2">The sequence shown here is derived from an EMBL/GenBank/DDBJ whole genome shotgun (WGS) entry which is preliminary data.</text>
</comment>
<dbReference type="InterPro" id="IPR021109">
    <property type="entry name" value="Peptidase_aspartic_dom_sf"/>
</dbReference>
<organism evidence="2 3">
    <name type="scientific">Centaurea solstitialis</name>
    <name type="common">yellow star-thistle</name>
    <dbReference type="NCBI Taxonomy" id="347529"/>
    <lineage>
        <taxon>Eukaryota</taxon>
        <taxon>Viridiplantae</taxon>
        <taxon>Streptophyta</taxon>
        <taxon>Embryophyta</taxon>
        <taxon>Tracheophyta</taxon>
        <taxon>Spermatophyta</taxon>
        <taxon>Magnoliopsida</taxon>
        <taxon>eudicotyledons</taxon>
        <taxon>Gunneridae</taxon>
        <taxon>Pentapetalae</taxon>
        <taxon>asterids</taxon>
        <taxon>campanulids</taxon>
        <taxon>Asterales</taxon>
        <taxon>Asteraceae</taxon>
        <taxon>Carduoideae</taxon>
        <taxon>Cardueae</taxon>
        <taxon>Centaureinae</taxon>
        <taxon>Centaurea</taxon>
    </lineage>
</organism>